<proteinExistence type="predicted"/>
<evidence type="ECO:0000313" key="1">
    <source>
        <dbReference type="EMBL" id="SHK50955.1"/>
    </source>
</evidence>
<dbReference type="STRING" id="156994.SAMN04488028_105251"/>
<evidence type="ECO:0000313" key="2">
    <source>
        <dbReference type="Proteomes" id="UP000184474"/>
    </source>
</evidence>
<dbReference type="Proteomes" id="UP000184474">
    <property type="component" value="Unassembled WGS sequence"/>
</dbReference>
<keyword evidence="2" id="KW-1185">Reference proteome</keyword>
<dbReference type="AlphaFoldDB" id="A0A1M6T1W7"/>
<dbReference type="EMBL" id="FRAA01000005">
    <property type="protein sequence ID" value="SHK50955.1"/>
    <property type="molecule type" value="Genomic_DNA"/>
</dbReference>
<protein>
    <submittedName>
        <fullName evidence="1">Uncharacterized protein</fullName>
    </submittedName>
</protein>
<gene>
    <name evidence="1" type="ORF">SAMN04488028_105251</name>
</gene>
<accession>A0A1M6T1W7</accession>
<dbReference type="RefSeq" id="WP_073123467.1">
    <property type="nucleotide sequence ID" value="NZ_FRAA01000005.1"/>
</dbReference>
<sequence length="69" mass="8039">MNVLANREIQRTAIHNIVQWVEEIDQREEILPLGNQDEMLALLENAKGQRLNPDEQYVAQQMLMNSVVH</sequence>
<reference evidence="2" key="1">
    <citation type="submission" date="2016-11" db="EMBL/GenBank/DDBJ databases">
        <authorList>
            <person name="Varghese N."/>
            <person name="Submissions S."/>
        </authorList>
    </citation>
    <scope>NUCLEOTIDE SEQUENCE [LARGE SCALE GENOMIC DNA]</scope>
    <source>
        <strain evidence="2">DSM 26134</strain>
    </source>
</reference>
<organism evidence="1 2">
    <name type="scientific">Reichenbachiella agariperforans</name>
    <dbReference type="NCBI Taxonomy" id="156994"/>
    <lineage>
        <taxon>Bacteria</taxon>
        <taxon>Pseudomonadati</taxon>
        <taxon>Bacteroidota</taxon>
        <taxon>Cytophagia</taxon>
        <taxon>Cytophagales</taxon>
        <taxon>Reichenbachiellaceae</taxon>
        <taxon>Reichenbachiella</taxon>
    </lineage>
</organism>
<name>A0A1M6T1W7_REIAG</name>